<dbReference type="SUPFAM" id="SSF50998">
    <property type="entry name" value="Quinoprotein alcohol dehydrogenase-like"/>
    <property type="match status" value="1"/>
</dbReference>
<evidence type="ECO:0000259" key="6">
    <source>
        <dbReference type="Pfam" id="PF01011"/>
    </source>
</evidence>
<evidence type="ECO:0000256" key="2">
    <source>
        <dbReference type="ARBA" id="ARBA00008156"/>
    </source>
</evidence>
<dbReference type="RefSeq" id="WP_083697804.1">
    <property type="nucleotide sequence ID" value="NZ_BMEW01000037.1"/>
</dbReference>
<feature type="transmembrane region" description="Helical" evidence="5">
    <location>
        <begin position="67"/>
        <end position="87"/>
    </location>
</feature>
<dbReference type="InterPro" id="IPR018391">
    <property type="entry name" value="PQQ_b-propeller_rpt"/>
</dbReference>
<dbReference type="GO" id="GO:0016020">
    <property type="term" value="C:membrane"/>
    <property type="evidence" value="ECO:0007669"/>
    <property type="project" value="InterPro"/>
</dbReference>
<feature type="transmembrane region" description="Helical" evidence="5">
    <location>
        <begin position="133"/>
        <end position="153"/>
    </location>
</feature>
<reference evidence="7 8" key="1">
    <citation type="submission" date="2016-03" db="EMBL/GenBank/DDBJ databases">
        <title>Deep-sea bacteria in the southern Pacific.</title>
        <authorList>
            <person name="Tang K."/>
        </authorList>
    </citation>
    <scope>NUCLEOTIDE SEQUENCE [LARGE SCALE GENOMIC DNA]</scope>
    <source>
        <strain evidence="7 8">JLT2016</strain>
    </source>
</reference>
<evidence type="ECO:0000256" key="1">
    <source>
        <dbReference type="ARBA" id="ARBA00001931"/>
    </source>
</evidence>
<dbReference type="PANTHER" id="PTHR32303:SF4">
    <property type="entry name" value="QUINOPROTEIN GLUCOSE DEHYDROGENASE"/>
    <property type="match status" value="1"/>
</dbReference>
<dbReference type="KEGG" id="tpro:Ga0080559_TMP2824"/>
<keyword evidence="3 7" id="KW-0560">Oxidoreductase</keyword>
<feature type="transmembrane region" description="Helical" evidence="5">
    <location>
        <begin position="12"/>
        <end position="32"/>
    </location>
</feature>
<sequence>MNDTTMFHRWGVWGMRALALVLMIWGAALLWVGGQVALAGGAWTYAITGALMLLGGLVQLSGRLRAGAALLVLALLVTLGWSVFEIAAKGFMPAWGMDLAGRAGLLTLIVGLDVVLLLVGMASPFRAGWARPLGFGAMAVGVAVVAGIVALLWERPASSSGTATASEDTGGAAQADWTHYGGSPLGQGYTEAGLISPANVSGLTEVWRFRTKDLPPSDKVSYSAQNTPVYADGRLFVCSPSNHVFALDPASGDLLWGYDPEVPEKAMEPLFSVACRTVGFHDPDTGLGADAASDEGMPAADVTAQSCGAKVLVSTVDGRLTALSAADGAICEDFGDGGTVDLTEGMGMQVSGFASNSSGPTVLGDTIVIGQQVSDNQQRDAPSGVVRAYDANTGDLLWAWDALRQGIAQEPLEEGEVYPRGTPNIWNVISGDPEAGLVYVGTGNSANDHYGGTRTPEEDRFTAAIVAIDMQTGETVWDFSTMSHDLWDYDVGAQPAVMDMEIEGETRRVVVAAVKTGSIFILDAATGEPLRPVENKPAPQGNGPLPGDRLSETQPYSTYYPNFAGMPTDGMQERLTAAHTWGIGMIDEAMCRRDFLKMDYDGTYTPPSDNPGGVLLFPGAIGGLNWGGIGLDTERQILVTNNSRLANHLTMYPREEVDALPIGEGGLHYAQEIVPHWKSPWGITRPTWLSALGMPCIAPPWGMINATDLATGELLWSKPLGTGYDSGPMGMPSRVKVPLGTANLGGPLMTSSGLTFIAAAQDNFLRAYGTESGQLLWQGRLPAGGQSSPMSYVHEGRQYVVQGAAGHSMLKTEIGDYVIGYALETK</sequence>
<accession>A0A1U7D6D0</accession>
<dbReference type="AlphaFoldDB" id="A0A1U7D6D0"/>
<feature type="region of interest" description="Disordered" evidence="4">
    <location>
        <begin position="529"/>
        <end position="550"/>
    </location>
</feature>
<evidence type="ECO:0000256" key="3">
    <source>
        <dbReference type="ARBA" id="ARBA00023002"/>
    </source>
</evidence>
<proteinExistence type="inferred from homology"/>
<evidence type="ECO:0000256" key="5">
    <source>
        <dbReference type="SAM" id="Phobius"/>
    </source>
</evidence>
<dbReference type="PANTHER" id="PTHR32303">
    <property type="entry name" value="QUINOPROTEIN ALCOHOL DEHYDROGENASE (CYTOCHROME C)"/>
    <property type="match status" value="1"/>
</dbReference>
<dbReference type="EC" id="1.1.5.2" evidence="7"/>
<dbReference type="GO" id="GO:0048038">
    <property type="term" value="F:quinone binding"/>
    <property type="evidence" value="ECO:0007669"/>
    <property type="project" value="InterPro"/>
</dbReference>
<feature type="transmembrane region" description="Helical" evidence="5">
    <location>
        <begin position="38"/>
        <end position="60"/>
    </location>
</feature>
<comment type="similarity">
    <text evidence="2">Belongs to the bacterial PQQ dehydrogenase family.</text>
</comment>
<evidence type="ECO:0000313" key="8">
    <source>
        <dbReference type="Proteomes" id="UP000186559"/>
    </source>
</evidence>
<name>A0A1U7D6D0_9RHOB</name>
<protein>
    <submittedName>
        <fullName evidence="7">Quinoprotein glucose dehydrogenase</fullName>
        <ecNumber evidence="7">1.1.5.2</ecNumber>
    </submittedName>
</protein>
<dbReference type="CDD" id="cd10280">
    <property type="entry name" value="PQQ_mGDH"/>
    <property type="match status" value="1"/>
</dbReference>
<keyword evidence="5" id="KW-0812">Transmembrane</keyword>
<feature type="domain" description="Pyrrolo-quinoline quinone repeat" evidence="6">
    <location>
        <begin position="177"/>
        <end position="800"/>
    </location>
</feature>
<dbReference type="InterPro" id="IPR002372">
    <property type="entry name" value="PQQ_rpt_dom"/>
</dbReference>
<dbReference type="SMART" id="SM00564">
    <property type="entry name" value="PQQ"/>
    <property type="match status" value="5"/>
</dbReference>
<gene>
    <name evidence="7" type="ORF">Ga0080559_TMP2824</name>
</gene>
<keyword evidence="5" id="KW-1133">Transmembrane helix</keyword>
<dbReference type="GO" id="GO:0008876">
    <property type="term" value="F:quinoprotein glucose dehydrogenase activity"/>
    <property type="evidence" value="ECO:0007669"/>
    <property type="project" value="UniProtKB-EC"/>
</dbReference>
<feature type="transmembrane region" description="Helical" evidence="5">
    <location>
        <begin position="99"/>
        <end position="121"/>
    </location>
</feature>
<dbReference type="InterPro" id="IPR017511">
    <property type="entry name" value="PQQ_mDH"/>
</dbReference>
<dbReference type="Gene3D" id="2.140.10.10">
    <property type="entry name" value="Quinoprotein alcohol dehydrogenase-like superfamily"/>
    <property type="match status" value="2"/>
</dbReference>
<evidence type="ECO:0000256" key="4">
    <source>
        <dbReference type="SAM" id="MobiDB-lite"/>
    </source>
</evidence>
<dbReference type="Pfam" id="PF01011">
    <property type="entry name" value="PQQ"/>
    <property type="match status" value="1"/>
</dbReference>
<dbReference type="STRING" id="1229727.Ga0080559_TMP2824"/>
<comment type="cofactor">
    <cofactor evidence="1">
        <name>pyrroloquinoline quinone</name>
        <dbReference type="ChEBI" id="CHEBI:58442"/>
    </cofactor>
</comment>
<evidence type="ECO:0000313" key="7">
    <source>
        <dbReference type="EMBL" id="APX23620.1"/>
    </source>
</evidence>
<keyword evidence="8" id="KW-1185">Reference proteome</keyword>
<keyword evidence="5" id="KW-0472">Membrane</keyword>
<dbReference type="OrthoDB" id="9794322at2"/>
<dbReference type="InterPro" id="IPR011047">
    <property type="entry name" value="Quinoprotein_ADH-like_sf"/>
</dbReference>
<dbReference type="EMBL" id="CP014796">
    <property type="protein sequence ID" value="APX23620.1"/>
    <property type="molecule type" value="Genomic_DNA"/>
</dbReference>
<organism evidence="7 8">
    <name type="scientific">Salipiger profundus</name>
    <dbReference type="NCBI Taxonomy" id="1229727"/>
    <lineage>
        <taxon>Bacteria</taxon>
        <taxon>Pseudomonadati</taxon>
        <taxon>Pseudomonadota</taxon>
        <taxon>Alphaproteobacteria</taxon>
        <taxon>Rhodobacterales</taxon>
        <taxon>Roseobacteraceae</taxon>
        <taxon>Salipiger</taxon>
    </lineage>
</organism>
<dbReference type="Proteomes" id="UP000186559">
    <property type="component" value="Chromosome"/>
</dbReference>